<dbReference type="CDD" id="cd06225">
    <property type="entry name" value="HAMP"/>
    <property type="match status" value="1"/>
</dbReference>
<dbReference type="EMBL" id="CP108085">
    <property type="protein sequence ID" value="WUP75691.1"/>
    <property type="molecule type" value="Genomic_DNA"/>
</dbReference>
<name>A0ABZ1SRN1_9ACTN</name>
<feature type="transmembrane region" description="Helical" evidence="13">
    <location>
        <begin position="48"/>
        <end position="71"/>
    </location>
</feature>
<evidence type="ECO:0000256" key="5">
    <source>
        <dbReference type="ARBA" id="ARBA00022679"/>
    </source>
</evidence>
<keyword evidence="13" id="KW-0472">Membrane</keyword>
<evidence type="ECO:0000256" key="1">
    <source>
        <dbReference type="ARBA" id="ARBA00000085"/>
    </source>
</evidence>
<dbReference type="PANTHER" id="PTHR24421">
    <property type="entry name" value="NITRATE/NITRITE SENSOR PROTEIN NARX-RELATED"/>
    <property type="match status" value="1"/>
</dbReference>
<evidence type="ECO:0000256" key="3">
    <source>
        <dbReference type="ARBA" id="ARBA00012438"/>
    </source>
</evidence>
<dbReference type="InterPro" id="IPR003594">
    <property type="entry name" value="HATPase_dom"/>
</dbReference>
<dbReference type="Pfam" id="PF00672">
    <property type="entry name" value="HAMP"/>
    <property type="match status" value="1"/>
</dbReference>
<dbReference type="RefSeq" id="WP_328709620.1">
    <property type="nucleotide sequence ID" value="NZ_CP108085.1"/>
</dbReference>
<proteinExistence type="predicted"/>
<evidence type="ECO:0000256" key="6">
    <source>
        <dbReference type="ARBA" id="ARBA00022692"/>
    </source>
</evidence>
<dbReference type="Pfam" id="PF02518">
    <property type="entry name" value="HATPase_c"/>
    <property type="match status" value="1"/>
</dbReference>
<protein>
    <recommendedName>
        <fullName evidence="3">histidine kinase</fullName>
        <ecNumber evidence="3">2.7.13.3</ecNumber>
    </recommendedName>
</protein>
<feature type="domain" description="HAMP" evidence="14">
    <location>
        <begin position="102"/>
        <end position="154"/>
    </location>
</feature>
<comment type="catalytic activity">
    <reaction evidence="1">
        <text>ATP + protein L-histidine = ADP + protein N-phospho-L-histidine.</text>
        <dbReference type="EC" id="2.7.13.3"/>
    </reaction>
</comment>
<dbReference type="Pfam" id="PF07730">
    <property type="entry name" value="HisKA_3"/>
    <property type="match status" value="1"/>
</dbReference>
<evidence type="ECO:0000256" key="9">
    <source>
        <dbReference type="ARBA" id="ARBA00022840"/>
    </source>
</evidence>
<dbReference type="PANTHER" id="PTHR24421:SF10">
    <property type="entry name" value="NITRATE_NITRITE SENSOR PROTEIN NARQ"/>
    <property type="match status" value="1"/>
</dbReference>
<feature type="region of interest" description="Disordered" evidence="12">
    <location>
        <begin position="360"/>
        <end position="380"/>
    </location>
</feature>
<evidence type="ECO:0000313" key="16">
    <source>
        <dbReference type="Proteomes" id="UP001432011"/>
    </source>
</evidence>
<dbReference type="EC" id="2.7.13.3" evidence="3"/>
<dbReference type="SMART" id="SM00304">
    <property type="entry name" value="HAMP"/>
    <property type="match status" value="1"/>
</dbReference>
<feature type="region of interest" description="Disordered" evidence="12">
    <location>
        <begin position="1"/>
        <end position="37"/>
    </location>
</feature>
<keyword evidence="4" id="KW-0597">Phosphoprotein</keyword>
<keyword evidence="5" id="KW-0808">Transferase</keyword>
<evidence type="ECO:0000256" key="2">
    <source>
        <dbReference type="ARBA" id="ARBA00004370"/>
    </source>
</evidence>
<evidence type="ECO:0000256" key="8">
    <source>
        <dbReference type="ARBA" id="ARBA00022777"/>
    </source>
</evidence>
<dbReference type="InterPro" id="IPR003660">
    <property type="entry name" value="HAMP_dom"/>
</dbReference>
<evidence type="ECO:0000256" key="13">
    <source>
        <dbReference type="SAM" id="Phobius"/>
    </source>
</evidence>
<gene>
    <name evidence="15" type="ORF">OG913_01280</name>
</gene>
<keyword evidence="16" id="KW-1185">Reference proteome</keyword>
<dbReference type="Gene3D" id="3.30.565.10">
    <property type="entry name" value="Histidine kinase-like ATPase, C-terminal domain"/>
    <property type="match status" value="1"/>
</dbReference>
<keyword evidence="11" id="KW-0902">Two-component regulatory system</keyword>
<evidence type="ECO:0000256" key="7">
    <source>
        <dbReference type="ARBA" id="ARBA00022741"/>
    </source>
</evidence>
<keyword evidence="10 13" id="KW-1133">Transmembrane helix</keyword>
<dbReference type="Gene3D" id="1.20.5.1930">
    <property type="match status" value="1"/>
</dbReference>
<evidence type="ECO:0000259" key="14">
    <source>
        <dbReference type="PROSITE" id="PS50885"/>
    </source>
</evidence>
<feature type="transmembrane region" description="Helical" evidence="13">
    <location>
        <begin position="83"/>
        <end position="101"/>
    </location>
</feature>
<reference evidence="15" key="1">
    <citation type="submission" date="2022-10" db="EMBL/GenBank/DDBJ databases">
        <title>The complete genomes of actinobacterial strains from the NBC collection.</title>
        <authorList>
            <person name="Joergensen T.S."/>
            <person name="Alvarez Arevalo M."/>
            <person name="Sterndorff E.B."/>
            <person name="Faurdal D."/>
            <person name="Vuksanovic O."/>
            <person name="Mourched A.-S."/>
            <person name="Charusanti P."/>
            <person name="Shaw S."/>
            <person name="Blin K."/>
            <person name="Weber T."/>
        </authorList>
    </citation>
    <scope>NUCLEOTIDE SEQUENCE</scope>
    <source>
        <strain evidence="15">NBC_00254</strain>
    </source>
</reference>
<keyword evidence="7" id="KW-0547">Nucleotide-binding</keyword>
<dbReference type="Proteomes" id="UP001432011">
    <property type="component" value="Chromosome"/>
</dbReference>
<keyword evidence="9" id="KW-0067">ATP-binding</keyword>
<feature type="compositionally biased region" description="Polar residues" evidence="12">
    <location>
        <begin position="24"/>
        <end position="34"/>
    </location>
</feature>
<dbReference type="GO" id="GO:0016301">
    <property type="term" value="F:kinase activity"/>
    <property type="evidence" value="ECO:0007669"/>
    <property type="project" value="UniProtKB-KW"/>
</dbReference>
<dbReference type="CDD" id="cd16917">
    <property type="entry name" value="HATPase_UhpB-NarQ-NarX-like"/>
    <property type="match status" value="1"/>
</dbReference>
<dbReference type="InterPro" id="IPR050482">
    <property type="entry name" value="Sensor_HK_TwoCompSys"/>
</dbReference>
<dbReference type="PROSITE" id="PS50885">
    <property type="entry name" value="HAMP"/>
    <property type="match status" value="1"/>
</dbReference>
<dbReference type="InterPro" id="IPR011712">
    <property type="entry name" value="Sig_transdc_His_kin_sub3_dim/P"/>
</dbReference>
<accession>A0ABZ1SRN1</accession>
<sequence>MNERTEPRAGPRSGPHSGPRTGTGHDTGNDTVTGGTAAARSRHPARALFWRLFAINGLVFTAGTFVLALSPATVSSPVLLTEIPVLIVGLALIITANALLIRKSLAPLDALTTLMRRVDLLRAGDRLTDSGNGDLAQLIGTFNEMLDRLEAERSASSAHALAAQEGERQRIARELHDEIGQSLTVALLSLKRVVDRAPEELREELSAAQETVRASLDEVRRVARRLRPGVLEDLGLHSALSALSSDFAQASGIAITREIGTDLPPLSGEVELVLYRIAQEGLTNVARHSRARHVELSLRQEKGRLTLRIADDGRGGVDKEGAGIRGMRERALLIGARLTVDSPPGGGTDVRLVVPPHAVQADHTDRGGLADHAVHPVKES</sequence>
<dbReference type="InterPro" id="IPR036890">
    <property type="entry name" value="HATPase_C_sf"/>
</dbReference>
<keyword evidence="8 15" id="KW-0418">Kinase</keyword>
<evidence type="ECO:0000256" key="10">
    <source>
        <dbReference type="ARBA" id="ARBA00022989"/>
    </source>
</evidence>
<evidence type="ECO:0000256" key="11">
    <source>
        <dbReference type="ARBA" id="ARBA00023012"/>
    </source>
</evidence>
<organism evidence="15 16">
    <name type="scientific">Microbispora hainanensis</name>
    <dbReference type="NCBI Taxonomy" id="568844"/>
    <lineage>
        <taxon>Bacteria</taxon>
        <taxon>Bacillati</taxon>
        <taxon>Actinomycetota</taxon>
        <taxon>Actinomycetes</taxon>
        <taxon>Streptosporangiales</taxon>
        <taxon>Streptosporangiaceae</taxon>
        <taxon>Microbispora</taxon>
    </lineage>
</organism>
<keyword evidence="6 13" id="KW-0812">Transmembrane</keyword>
<evidence type="ECO:0000256" key="4">
    <source>
        <dbReference type="ARBA" id="ARBA00022553"/>
    </source>
</evidence>
<evidence type="ECO:0000313" key="15">
    <source>
        <dbReference type="EMBL" id="WUP75691.1"/>
    </source>
</evidence>
<comment type="subcellular location">
    <subcellularLocation>
        <location evidence="2">Membrane</location>
    </subcellularLocation>
</comment>
<evidence type="ECO:0000256" key="12">
    <source>
        <dbReference type="SAM" id="MobiDB-lite"/>
    </source>
</evidence>
<dbReference type="SUPFAM" id="SSF55874">
    <property type="entry name" value="ATPase domain of HSP90 chaperone/DNA topoisomerase II/histidine kinase"/>
    <property type="match status" value="1"/>
</dbReference>